<keyword evidence="2" id="KW-1185">Reference proteome</keyword>
<dbReference type="Proteomes" id="UP000608522">
    <property type="component" value="Unassembled WGS sequence"/>
</dbReference>
<gene>
    <name evidence="1" type="ORF">Sspor_05280</name>
</gene>
<dbReference type="Gene3D" id="3.40.50.300">
    <property type="entry name" value="P-loop containing nucleotide triphosphate hydrolases"/>
    <property type="match status" value="1"/>
</dbReference>
<proteinExistence type="predicted"/>
<comment type="caution">
    <text evidence="1">The sequence shown here is derived from an EMBL/GenBank/DDBJ whole genome shotgun (WGS) entry which is preliminary data.</text>
</comment>
<dbReference type="RefSeq" id="WP_385647781.1">
    <property type="nucleotide sequence ID" value="NZ_JBHSPV010000051.1"/>
</dbReference>
<dbReference type="EMBL" id="BNED01000003">
    <property type="protein sequence ID" value="GHI74967.1"/>
    <property type="molecule type" value="Genomic_DNA"/>
</dbReference>
<organism evidence="1 2">
    <name type="scientific">Streptomyces spororaveus</name>
    <dbReference type="NCBI Taxonomy" id="284039"/>
    <lineage>
        <taxon>Bacteria</taxon>
        <taxon>Bacillati</taxon>
        <taxon>Actinomycetota</taxon>
        <taxon>Actinomycetes</taxon>
        <taxon>Kitasatosporales</taxon>
        <taxon>Streptomycetaceae</taxon>
        <taxon>Streptomyces</taxon>
    </lineage>
</organism>
<evidence type="ECO:0000313" key="1">
    <source>
        <dbReference type="EMBL" id="GHI74967.1"/>
    </source>
</evidence>
<reference evidence="2" key="1">
    <citation type="submission" date="2023-07" db="EMBL/GenBank/DDBJ databases">
        <title>Whole genome shotgun sequence of Streptomyces spororaveus NBRC 15456.</title>
        <authorList>
            <person name="Komaki H."/>
            <person name="Tamura T."/>
        </authorList>
    </citation>
    <scope>NUCLEOTIDE SEQUENCE [LARGE SCALE GENOMIC DNA]</scope>
    <source>
        <strain evidence="2">NBRC 15456</strain>
    </source>
</reference>
<name>A0ABQ3T3J9_9ACTN</name>
<dbReference type="InterPro" id="IPR027417">
    <property type="entry name" value="P-loop_NTPase"/>
</dbReference>
<protein>
    <submittedName>
        <fullName evidence="1">Uncharacterized protein</fullName>
    </submittedName>
</protein>
<evidence type="ECO:0000313" key="2">
    <source>
        <dbReference type="Proteomes" id="UP000608522"/>
    </source>
</evidence>
<accession>A0ABQ3T3J9</accession>
<sequence>MPLEKYAIVHSFQALTDIADLAAGHPAVSAVTMVRRDGQALLRSEHGSTQLARALAGERARPYTEAEAAAFLALHRALREALPRHRRELDEIAGLARPLMPARMQPPRIGRPRPEAWPLPLPAGLYDWPVSPLSRAE</sequence>